<reference evidence="3" key="1">
    <citation type="submission" date="2014-03" db="EMBL/GenBank/DDBJ databases">
        <authorList>
            <person name="Aksoy S."/>
            <person name="Warren W."/>
            <person name="Wilson R.K."/>
        </authorList>
    </citation>
    <scope>NUCLEOTIDE SEQUENCE [LARGE SCALE GENOMIC DNA]</scope>
    <source>
        <strain evidence="3">IAEA</strain>
    </source>
</reference>
<keyword evidence="1" id="KW-0472">Membrane</keyword>
<accession>A0A1A9WEM4</accession>
<dbReference type="EnsemblMetazoa" id="GBRI016828-RA">
    <property type="protein sequence ID" value="GBRI016828-PA"/>
    <property type="gene ID" value="GBRI016828"/>
</dbReference>
<sequence>MLSRNQQLHAVENLSHRNRVELEFVDRFPMADGANESARSAKKAKSKDENQVHFLRKAYFEENSQREHNYGLTTVYLVIIIIKYVLLLILCHCLLDRVAVRRREMRYYSVKRFESTITQIFYGKPDKVLNKI</sequence>
<dbReference type="Proteomes" id="UP000091820">
    <property type="component" value="Unassembled WGS sequence"/>
</dbReference>
<dbReference type="VEuPathDB" id="VectorBase:GBRI016828"/>
<keyword evidence="3" id="KW-1185">Reference proteome</keyword>
<feature type="transmembrane region" description="Helical" evidence="1">
    <location>
        <begin position="75"/>
        <end position="95"/>
    </location>
</feature>
<name>A0A1A9WEM4_9MUSC</name>
<keyword evidence="1" id="KW-0812">Transmembrane</keyword>
<evidence type="ECO:0000256" key="1">
    <source>
        <dbReference type="SAM" id="Phobius"/>
    </source>
</evidence>
<keyword evidence="1" id="KW-1133">Transmembrane helix</keyword>
<proteinExistence type="predicted"/>
<reference evidence="2" key="2">
    <citation type="submission" date="2020-05" db="UniProtKB">
        <authorList>
            <consortium name="EnsemblMetazoa"/>
        </authorList>
    </citation>
    <scope>IDENTIFICATION</scope>
    <source>
        <strain evidence="2">IAEA</strain>
    </source>
</reference>
<dbReference type="AlphaFoldDB" id="A0A1A9WEM4"/>
<evidence type="ECO:0000313" key="3">
    <source>
        <dbReference type="Proteomes" id="UP000091820"/>
    </source>
</evidence>
<protein>
    <submittedName>
        <fullName evidence="2">Uncharacterized protein</fullName>
    </submittedName>
</protein>
<evidence type="ECO:0000313" key="2">
    <source>
        <dbReference type="EnsemblMetazoa" id="GBRI016828-PA"/>
    </source>
</evidence>
<organism evidence="2 3">
    <name type="scientific">Glossina brevipalpis</name>
    <dbReference type="NCBI Taxonomy" id="37001"/>
    <lineage>
        <taxon>Eukaryota</taxon>
        <taxon>Metazoa</taxon>
        <taxon>Ecdysozoa</taxon>
        <taxon>Arthropoda</taxon>
        <taxon>Hexapoda</taxon>
        <taxon>Insecta</taxon>
        <taxon>Pterygota</taxon>
        <taxon>Neoptera</taxon>
        <taxon>Endopterygota</taxon>
        <taxon>Diptera</taxon>
        <taxon>Brachycera</taxon>
        <taxon>Muscomorpha</taxon>
        <taxon>Hippoboscoidea</taxon>
        <taxon>Glossinidae</taxon>
        <taxon>Glossina</taxon>
    </lineage>
</organism>